<evidence type="ECO:0000313" key="2">
    <source>
        <dbReference type="EMBL" id="TWU40377.1"/>
    </source>
</evidence>
<dbReference type="RefSeq" id="WP_146600953.1">
    <property type="nucleotide sequence ID" value="NZ_SJPY01000005.1"/>
</dbReference>
<dbReference type="Gene3D" id="1.10.1240.10">
    <property type="entry name" value="Methionine synthase domain"/>
    <property type="match status" value="1"/>
</dbReference>
<keyword evidence="3" id="KW-1185">Reference proteome</keyword>
<dbReference type="InterPro" id="IPR006158">
    <property type="entry name" value="Cobalamin-bd"/>
</dbReference>
<dbReference type="Proteomes" id="UP000315471">
    <property type="component" value="Unassembled WGS sequence"/>
</dbReference>
<dbReference type="AlphaFoldDB" id="A0A5C6DWV3"/>
<dbReference type="Gene3D" id="3.40.50.280">
    <property type="entry name" value="Cobalamin-binding domain"/>
    <property type="match status" value="1"/>
</dbReference>
<dbReference type="InterPro" id="IPR003759">
    <property type="entry name" value="Cbl-bd_cap"/>
</dbReference>
<dbReference type="CDD" id="cd04762">
    <property type="entry name" value="HTH_MerR-trunc"/>
    <property type="match status" value="1"/>
</dbReference>
<dbReference type="InterPro" id="IPR041657">
    <property type="entry name" value="HTH_17"/>
</dbReference>
<dbReference type="InterPro" id="IPR036724">
    <property type="entry name" value="Cobalamin-bd_sf"/>
</dbReference>
<dbReference type="PROSITE" id="PS51332">
    <property type="entry name" value="B12_BINDING"/>
    <property type="match status" value="1"/>
</dbReference>
<dbReference type="GO" id="GO:0031419">
    <property type="term" value="F:cobalamin binding"/>
    <property type="evidence" value="ECO:0007669"/>
    <property type="project" value="InterPro"/>
</dbReference>
<proteinExistence type="predicted"/>
<sequence length="301" mass="33558">MAVRLPHFSPKQIADALQVSESSIKRWCDRGDIPTIRTLGGHRRITIEGLQQFLRDTDRVLVNPDVLGLPSLAPGRDDRIPGEQDPNQCEFRCALVAGDFEKCWKLLENRIETGVSRWQAAESLITDAMYGIGEAWGCNELDVYQERRACDLCIKLIVRLVEQIAAPSKGAPVAIGGAPEGDHYQLPTALVKLALREAGWKAINLGSNLPLDSFLQAAHDYKAELVWMSISAIQEPERFIAEENRLARLLGDHVSLFIGGQALSVSFRARLRYTVCCESLRQIVDFSTITRSSSPHERVVR</sequence>
<feature type="domain" description="B12-binding" evidence="1">
    <location>
        <begin position="171"/>
        <end position="301"/>
    </location>
</feature>
<dbReference type="Pfam" id="PF02310">
    <property type="entry name" value="B12-binding"/>
    <property type="match status" value="1"/>
</dbReference>
<dbReference type="SUPFAM" id="SSF46955">
    <property type="entry name" value="Putative DNA-binding domain"/>
    <property type="match status" value="1"/>
</dbReference>
<dbReference type="GO" id="GO:0046872">
    <property type="term" value="F:metal ion binding"/>
    <property type="evidence" value="ECO:0007669"/>
    <property type="project" value="InterPro"/>
</dbReference>
<evidence type="ECO:0000259" key="1">
    <source>
        <dbReference type="PROSITE" id="PS51332"/>
    </source>
</evidence>
<dbReference type="OrthoDB" id="264258at2"/>
<dbReference type="InterPro" id="IPR036594">
    <property type="entry name" value="Meth_synthase_dom"/>
</dbReference>
<dbReference type="Pfam" id="PF02607">
    <property type="entry name" value="B12-binding_2"/>
    <property type="match status" value="1"/>
</dbReference>
<dbReference type="Gene3D" id="1.10.1660.10">
    <property type="match status" value="1"/>
</dbReference>
<dbReference type="SUPFAM" id="SSF52242">
    <property type="entry name" value="Cobalamin (vitamin B12)-binding domain"/>
    <property type="match status" value="1"/>
</dbReference>
<organism evidence="2 3">
    <name type="scientific">Novipirellula aureliae</name>
    <dbReference type="NCBI Taxonomy" id="2527966"/>
    <lineage>
        <taxon>Bacteria</taxon>
        <taxon>Pseudomonadati</taxon>
        <taxon>Planctomycetota</taxon>
        <taxon>Planctomycetia</taxon>
        <taxon>Pirellulales</taxon>
        <taxon>Pirellulaceae</taxon>
        <taxon>Novipirellula</taxon>
    </lineage>
</organism>
<dbReference type="Pfam" id="PF12728">
    <property type="entry name" value="HTH_17"/>
    <property type="match status" value="1"/>
</dbReference>
<dbReference type="InterPro" id="IPR009061">
    <property type="entry name" value="DNA-bd_dom_put_sf"/>
</dbReference>
<reference evidence="2 3" key="1">
    <citation type="submission" date="2019-02" db="EMBL/GenBank/DDBJ databases">
        <title>Deep-cultivation of Planctomycetes and their phenomic and genomic characterization uncovers novel biology.</title>
        <authorList>
            <person name="Wiegand S."/>
            <person name="Jogler M."/>
            <person name="Boedeker C."/>
            <person name="Pinto D."/>
            <person name="Vollmers J."/>
            <person name="Rivas-Marin E."/>
            <person name="Kohn T."/>
            <person name="Peeters S.H."/>
            <person name="Heuer A."/>
            <person name="Rast P."/>
            <person name="Oberbeckmann S."/>
            <person name="Bunk B."/>
            <person name="Jeske O."/>
            <person name="Meyerdierks A."/>
            <person name="Storesund J.E."/>
            <person name="Kallscheuer N."/>
            <person name="Luecker S."/>
            <person name="Lage O.M."/>
            <person name="Pohl T."/>
            <person name="Merkel B.J."/>
            <person name="Hornburger P."/>
            <person name="Mueller R.-W."/>
            <person name="Bruemmer F."/>
            <person name="Labrenz M."/>
            <person name="Spormann A.M."/>
            <person name="Op Den Camp H."/>
            <person name="Overmann J."/>
            <person name="Amann R."/>
            <person name="Jetten M.S.M."/>
            <person name="Mascher T."/>
            <person name="Medema M.H."/>
            <person name="Devos D.P."/>
            <person name="Kaster A.-K."/>
            <person name="Ovreas L."/>
            <person name="Rohde M."/>
            <person name="Galperin M.Y."/>
            <person name="Jogler C."/>
        </authorList>
    </citation>
    <scope>NUCLEOTIDE SEQUENCE [LARGE SCALE GENOMIC DNA]</scope>
    <source>
        <strain evidence="2 3">Q31b</strain>
    </source>
</reference>
<name>A0A5C6DWV3_9BACT</name>
<dbReference type="EMBL" id="SJPY01000005">
    <property type="protein sequence ID" value="TWU40377.1"/>
    <property type="molecule type" value="Genomic_DNA"/>
</dbReference>
<protein>
    <submittedName>
        <fullName evidence="2">B12 binding domain protein</fullName>
    </submittedName>
</protein>
<comment type="caution">
    <text evidence="2">The sequence shown here is derived from an EMBL/GenBank/DDBJ whole genome shotgun (WGS) entry which is preliminary data.</text>
</comment>
<accession>A0A5C6DWV3</accession>
<evidence type="ECO:0000313" key="3">
    <source>
        <dbReference type="Proteomes" id="UP000315471"/>
    </source>
</evidence>
<gene>
    <name evidence="2" type="ORF">Q31b_37260</name>
</gene>